<dbReference type="EMBL" id="JAVCWF010000001">
    <property type="protein sequence ID" value="MDQ7937755.1"/>
    <property type="molecule type" value="Genomic_DNA"/>
</dbReference>
<reference evidence="1 2" key="1">
    <citation type="journal article" date="2023" name="Int. J. Syst. Evol. Microbiol.">
        <title>Lactiplantibacillus brownii sp. nov., a novel psychrotolerant species isolated from sauerkraut.</title>
        <authorList>
            <person name="Heng Y.C."/>
            <person name="Silvaraju S."/>
            <person name="Lee J.K.Y."/>
            <person name="Kittelmann S."/>
        </authorList>
    </citation>
    <scope>NUCLEOTIDE SEQUENCE [LARGE SCALE GENOMIC DNA]</scope>
    <source>
        <strain evidence="1 2">WILCCON 0030</strain>
    </source>
</reference>
<evidence type="ECO:0000313" key="1">
    <source>
        <dbReference type="EMBL" id="MDQ7937755.1"/>
    </source>
</evidence>
<dbReference type="RefSeq" id="WP_308703476.1">
    <property type="nucleotide sequence ID" value="NZ_AP027463.1"/>
</dbReference>
<organism evidence="1 2">
    <name type="scientific">Lactiplantibacillus brownii</name>
    <dbReference type="NCBI Taxonomy" id="3069269"/>
    <lineage>
        <taxon>Bacteria</taxon>
        <taxon>Bacillati</taxon>
        <taxon>Bacillota</taxon>
        <taxon>Bacilli</taxon>
        <taxon>Lactobacillales</taxon>
        <taxon>Lactobacillaceae</taxon>
        <taxon>Lactiplantibacillus</taxon>
    </lineage>
</organism>
<evidence type="ECO:0000313" key="2">
    <source>
        <dbReference type="Proteomes" id="UP001227831"/>
    </source>
</evidence>
<name>A0ABU1AAU1_9LACO</name>
<dbReference type="Proteomes" id="UP001227831">
    <property type="component" value="Unassembled WGS sequence"/>
</dbReference>
<protein>
    <submittedName>
        <fullName evidence="1">Uncharacterized protein</fullName>
    </submittedName>
</protein>
<gene>
    <name evidence="1" type="ORF">RA086_09055</name>
</gene>
<sequence>MTVTSEAFNQYLEQNNLGVNYYSYFYSEANRIDADSMSNLVAPEKHRLIEKRGRYDLYDEHGVLYMQGRDKYDFEHLIPKLLSGQKLTPLDLDVPNLSVVMDLIHQANKLGFRVIGSNQKRETAWKVVDDRLLMQAVLADTDYAQLVQAVMADGPVMVNLEHDLVMTQLKPAEVVEQAATVSYAIFDEDNQMIISGFGLEKLGAVLCCLILGIRPEDIVALLLIPRGIGADRLALASLLFEEHQTSELREVTSISDMKFLENAPIINDEDHYVAKYRFYDAEKKVAWSDEIADVSLTITMYYLTHEQSADVQKAGKKLSDALLKLAQKNGLVITRCSRLLEDTSIADEFSLVNGALDDCTLTQEPGRFDQDLSDHLFETVYGLYDHSTEGVQYYDLSFGDLVTTLFAGLRIDATGTQSINQENN</sequence>
<keyword evidence="2" id="KW-1185">Reference proteome</keyword>
<comment type="caution">
    <text evidence="1">The sequence shown here is derived from an EMBL/GenBank/DDBJ whole genome shotgun (WGS) entry which is preliminary data.</text>
</comment>
<accession>A0ABU1AAU1</accession>
<proteinExistence type="predicted"/>